<dbReference type="STRING" id="171383.AKJ31_16640"/>
<dbReference type="InterPro" id="IPR052519">
    <property type="entry name" value="Euk-type_GlcNAc_Kinase"/>
</dbReference>
<dbReference type="Proteomes" id="UP000037530">
    <property type="component" value="Unassembled WGS sequence"/>
</dbReference>
<dbReference type="InterPro" id="IPR002731">
    <property type="entry name" value="ATPase_BadF"/>
</dbReference>
<comment type="caution">
    <text evidence="2">The sequence shown here is derived from an EMBL/GenBank/DDBJ whole genome shotgun (WGS) entry which is preliminary data.</text>
</comment>
<gene>
    <name evidence="2" type="ORF">AKJ31_16640</name>
</gene>
<sequence length="289" mass="30023">MITHYLAVDGGGTKTAIQLTPAIHNGGEHAITLTTGPSSLTQQGEQGIQTIVGGLREILQQHQLSPAQCMLVAGVAGASNSELKQLLDDALAPFPHRLVTTDAHISLAGARNGNAVNCIAIGTGTVATRLNPDSSVSLIGGWGFPIGDQGGGAWLGFEAVRALIRSIDTGQSSVLANVIRSAIGSQRSEILNWVKAANATRYAQLAPAVTDSANQGCGVAKAIIQQGVEHIESLVKDCCQNNDLDIVFLGSLGQYYQPKLANQWQTRCIAPQGNALDGATLLASQLSGE</sequence>
<dbReference type="OrthoDB" id="9816014at2"/>
<dbReference type="EMBL" id="LHPI01000018">
    <property type="protein sequence ID" value="KOO06478.1"/>
    <property type="molecule type" value="Genomic_DNA"/>
</dbReference>
<feature type="domain" description="ATPase BadF/BadG/BcrA/BcrD type" evidence="1">
    <location>
        <begin position="8"/>
        <end position="241"/>
    </location>
</feature>
<dbReference type="SUPFAM" id="SSF53067">
    <property type="entry name" value="Actin-like ATPase domain"/>
    <property type="match status" value="2"/>
</dbReference>
<dbReference type="PATRIC" id="fig|171383.3.peg.3400"/>
<dbReference type="PANTHER" id="PTHR43190">
    <property type="entry name" value="N-ACETYL-D-GLUCOSAMINE KINASE"/>
    <property type="match status" value="1"/>
</dbReference>
<dbReference type="PANTHER" id="PTHR43190:SF3">
    <property type="entry name" value="N-ACETYL-D-GLUCOSAMINE KINASE"/>
    <property type="match status" value="1"/>
</dbReference>
<proteinExistence type="predicted"/>
<protein>
    <recommendedName>
        <fullName evidence="1">ATPase BadF/BadG/BcrA/BcrD type domain-containing protein</fullName>
    </recommendedName>
</protein>
<dbReference type="CDD" id="cd24082">
    <property type="entry name" value="ASKHA_NBD_GspK-like"/>
    <property type="match status" value="1"/>
</dbReference>
<dbReference type="Pfam" id="PF01869">
    <property type="entry name" value="BcrAD_BadFG"/>
    <property type="match status" value="1"/>
</dbReference>
<dbReference type="AlphaFoldDB" id="A0A0M0HXY5"/>
<evidence type="ECO:0000259" key="1">
    <source>
        <dbReference type="Pfam" id="PF01869"/>
    </source>
</evidence>
<accession>A0A0M0HXY5</accession>
<reference evidence="3" key="1">
    <citation type="submission" date="2015-08" db="EMBL/GenBank/DDBJ databases">
        <title>Vibrio galatheae sp. nov., a novel member of the Vibrionaceae family isolated from the Solomon Islands.</title>
        <authorList>
            <person name="Giubergia S."/>
            <person name="Machado H."/>
            <person name="Mateiu R.V."/>
            <person name="Gram L."/>
        </authorList>
    </citation>
    <scope>NUCLEOTIDE SEQUENCE [LARGE SCALE GENOMIC DNA]</scope>
    <source>
        <strain evidence="3">DSM 19134</strain>
    </source>
</reference>
<name>A0A0M0HXY5_9VIBR</name>
<dbReference type="RefSeq" id="WP_053410221.1">
    <property type="nucleotide sequence ID" value="NZ_DAIPHI010000081.1"/>
</dbReference>
<dbReference type="InterPro" id="IPR043129">
    <property type="entry name" value="ATPase_NBD"/>
</dbReference>
<keyword evidence="3" id="KW-1185">Reference proteome</keyword>
<evidence type="ECO:0000313" key="2">
    <source>
        <dbReference type="EMBL" id="KOO06478.1"/>
    </source>
</evidence>
<organism evidence="2 3">
    <name type="scientific">Vibrio hepatarius</name>
    <dbReference type="NCBI Taxonomy" id="171383"/>
    <lineage>
        <taxon>Bacteria</taxon>
        <taxon>Pseudomonadati</taxon>
        <taxon>Pseudomonadota</taxon>
        <taxon>Gammaproteobacteria</taxon>
        <taxon>Vibrionales</taxon>
        <taxon>Vibrionaceae</taxon>
        <taxon>Vibrio</taxon>
        <taxon>Vibrio oreintalis group</taxon>
    </lineage>
</organism>
<dbReference type="Gene3D" id="3.30.420.40">
    <property type="match status" value="2"/>
</dbReference>
<evidence type="ECO:0000313" key="3">
    <source>
        <dbReference type="Proteomes" id="UP000037530"/>
    </source>
</evidence>